<dbReference type="Proteomes" id="UP000177579">
    <property type="component" value="Unassembled WGS sequence"/>
</dbReference>
<dbReference type="EC" id="6.3.5.-" evidence="1"/>
<protein>
    <recommendedName>
        <fullName evidence="1">Aspartyl/glutamyl-tRNA(Asn/Gln) amidotransferase subunit C</fullName>
        <shortName evidence="1">Asp/Glu-ADT subunit C</shortName>
        <ecNumber evidence="1">6.3.5.-</ecNumber>
    </recommendedName>
</protein>
<gene>
    <name evidence="1" type="primary">gatC</name>
    <name evidence="2" type="ORF">A2531_03555</name>
</gene>
<dbReference type="SUPFAM" id="SSF141000">
    <property type="entry name" value="Glu-tRNAGln amidotransferase C subunit"/>
    <property type="match status" value="1"/>
</dbReference>
<keyword evidence="1" id="KW-0547">Nucleotide-binding</keyword>
<name>A0A1F5TNX6_9BACT</name>
<keyword evidence="1" id="KW-0436">Ligase</keyword>
<comment type="catalytic activity">
    <reaction evidence="1">
        <text>L-glutamyl-tRNA(Gln) + L-glutamine + ATP + H2O = L-glutaminyl-tRNA(Gln) + L-glutamate + ADP + phosphate + H(+)</text>
        <dbReference type="Rhea" id="RHEA:17521"/>
        <dbReference type="Rhea" id="RHEA-COMP:9681"/>
        <dbReference type="Rhea" id="RHEA-COMP:9684"/>
        <dbReference type="ChEBI" id="CHEBI:15377"/>
        <dbReference type="ChEBI" id="CHEBI:15378"/>
        <dbReference type="ChEBI" id="CHEBI:29985"/>
        <dbReference type="ChEBI" id="CHEBI:30616"/>
        <dbReference type="ChEBI" id="CHEBI:43474"/>
        <dbReference type="ChEBI" id="CHEBI:58359"/>
        <dbReference type="ChEBI" id="CHEBI:78520"/>
        <dbReference type="ChEBI" id="CHEBI:78521"/>
        <dbReference type="ChEBI" id="CHEBI:456216"/>
    </reaction>
</comment>
<dbReference type="AlphaFoldDB" id="A0A1F5TNX6"/>
<comment type="subunit">
    <text evidence="1">Heterotrimer of A, B and C subunits.</text>
</comment>
<accession>A0A1F5TNX6</accession>
<comment type="catalytic activity">
    <reaction evidence="1">
        <text>L-aspartyl-tRNA(Asn) + L-glutamine + ATP + H2O = L-asparaginyl-tRNA(Asn) + L-glutamate + ADP + phosphate + 2 H(+)</text>
        <dbReference type="Rhea" id="RHEA:14513"/>
        <dbReference type="Rhea" id="RHEA-COMP:9674"/>
        <dbReference type="Rhea" id="RHEA-COMP:9677"/>
        <dbReference type="ChEBI" id="CHEBI:15377"/>
        <dbReference type="ChEBI" id="CHEBI:15378"/>
        <dbReference type="ChEBI" id="CHEBI:29985"/>
        <dbReference type="ChEBI" id="CHEBI:30616"/>
        <dbReference type="ChEBI" id="CHEBI:43474"/>
        <dbReference type="ChEBI" id="CHEBI:58359"/>
        <dbReference type="ChEBI" id="CHEBI:78515"/>
        <dbReference type="ChEBI" id="CHEBI:78516"/>
        <dbReference type="ChEBI" id="CHEBI:456216"/>
    </reaction>
</comment>
<dbReference type="GO" id="GO:0006412">
    <property type="term" value="P:translation"/>
    <property type="evidence" value="ECO:0007669"/>
    <property type="project" value="UniProtKB-UniRule"/>
</dbReference>
<comment type="caution">
    <text evidence="2">The sequence shown here is derived from an EMBL/GenBank/DDBJ whole genome shotgun (WGS) entry which is preliminary data.</text>
</comment>
<proteinExistence type="inferred from homology"/>
<dbReference type="GO" id="GO:0005524">
    <property type="term" value="F:ATP binding"/>
    <property type="evidence" value="ECO:0007669"/>
    <property type="project" value="UniProtKB-KW"/>
</dbReference>
<comment type="similarity">
    <text evidence="1">Belongs to the GatC family.</text>
</comment>
<organism evidence="2 3">
    <name type="scientific">Candidatus Falkowbacteria bacterium RIFOXYD2_FULL_34_120</name>
    <dbReference type="NCBI Taxonomy" id="1798007"/>
    <lineage>
        <taxon>Bacteria</taxon>
        <taxon>Candidatus Falkowiibacteriota</taxon>
    </lineage>
</organism>
<dbReference type="GO" id="GO:0050567">
    <property type="term" value="F:glutaminyl-tRNA synthase (glutamine-hydrolyzing) activity"/>
    <property type="evidence" value="ECO:0007669"/>
    <property type="project" value="UniProtKB-UniRule"/>
</dbReference>
<sequence>MELTNEQIKYISSLAKLNLNEEEINIYKSQLSNILGYVNQLSEINTVDVNETINSLDFDYVLREDVVEDWNENEKKETLGLAPKLDGGQIMVRKIL</sequence>
<dbReference type="HAMAP" id="MF_00122">
    <property type="entry name" value="GatC"/>
    <property type="match status" value="1"/>
</dbReference>
<keyword evidence="1" id="KW-0067">ATP-binding</keyword>
<dbReference type="GO" id="GO:0050566">
    <property type="term" value="F:asparaginyl-tRNA synthase (glutamine-hydrolyzing) activity"/>
    <property type="evidence" value="ECO:0007669"/>
    <property type="project" value="RHEA"/>
</dbReference>
<dbReference type="InterPro" id="IPR003837">
    <property type="entry name" value="GatC"/>
</dbReference>
<comment type="function">
    <text evidence="1">Allows the formation of correctly charged Asn-tRNA(Asn) or Gln-tRNA(Gln) through the transamidation of misacylated Asp-tRNA(Asn) or Glu-tRNA(Gln) in organisms which lack either or both of asparaginyl-tRNA or glutaminyl-tRNA synthetases. The reaction takes place in the presence of glutamine and ATP through an activated phospho-Asp-tRNA(Asn) or phospho-Glu-tRNA(Gln).</text>
</comment>
<dbReference type="InterPro" id="IPR036113">
    <property type="entry name" value="Asp/Glu-ADT_sf_sub_c"/>
</dbReference>
<dbReference type="NCBIfam" id="TIGR00135">
    <property type="entry name" value="gatC"/>
    <property type="match status" value="1"/>
</dbReference>
<dbReference type="GO" id="GO:0006450">
    <property type="term" value="P:regulation of translational fidelity"/>
    <property type="evidence" value="ECO:0007669"/>
    <property type="project" value="InterPro"/>
</dbReference>
<evidence type="ECO:0000313" key="3">
    <source>
        <dbReference type="Proteomes" id="UP000177579"/>
    </source>
</evidence>
<reference evidence="2 3" key="1">
    <citation type="journal article" date="2016" name="Nat. Commun.">
        <title>Thousands of microbial genomes shed light on interconnected biogeochemical processes in an aquifer system.</title>
        <authorList>
            <person name="Anantharaman K."/>
            <person name="Brown C.T."/>
            <person name="Hug L.A."/>
            <person name="Sharon I."/>
            <person name="Castelle C.J."/>
            <person name="Probst A.J."/>
            <person name="Thomas B.C."/>
            <person name="Singh A."/>
            <person name="Wilkins M.J."/>
            <person name="Karaoz U."/>
            <person name="Brodie E.L."/>
            <person name="Williams K.H."/>
            <person name="Hubbard S.S."/>
            <person name="Banfield J.F."/>
        </authorList>
    </citation>
    <scope>NUCLEOTIDE SEQUENCE [LARGE SCALE GENOMIC DNA]</scope>
</reference>
<keyword evidence="1" id="KW-0648">Protein biosynthesis</keyword>
<dbReference type="EMBL" id="MFGO01000025">
    <property type="protein sequence ID" value="OGF40580.1"/>
    <property type="molecule type" value="Genomic_DNA"/>
</dbReference>
<evidence type="ECO:0000256" key="1">
    <source>
        <dbReference type="HAMAP-Rule" id="MF_00122"/>
    </source>
</evidence>
<dbReference type="Gene3D" id="1.10.20.60">
    <property type="entry name" value="Glu-tRNAGln amidotransferase C subunit, N-terminal domain"/>
    <property type="match status" value="1"/>
</dbReference>
<evidence type="ECO:0000313" key="2">
    <source>
        <dbReference type="EMBL" id="OGF40580.1"/>
    </source>
</evidence>
<dbReference type="Pfam" id="PF02686">
    <property type="entry name" value="GatC"/>
    <property type="match status" value="1"/>
</dbReference>